<keyword evidence="2" id="KW-1185">Reference proteome</keyword>
<dbReference type="STRING" id="497965.Cyan7822_0670"/>
<name>E0UAG5_GLOV7</name>
<evidence type="ECO:0000313" key="1">
    <source>
        <dbReference type="EMBL" id="ADN12706.1"/>
    </source>
</evidence>
<accession>E0UAG5</accession>
<proteinExistence type="predicted"/>
<evidence type="ECO:0000313" key="2">
    <source>
        <dbReference type="Proteomes" id="UP000008206"/>
    </source>
</evidence>
<organism evidence="1 2">
    <name type="scientific">Gloeothece verrucosa (strain PCC 7822)</name>
    <name type="common">Cyanothece sp. (strain PCC 7822)</name>
    <dbReference type="NCBI Taxonomy" id="497965"/>
    <lineage>
        <taxon>Bacteria</taxon>
        <taxon>Bacillati</taxon>
        <taxon>Cyanobacteriota</taxon>
        <taxon>Cyanophyceae</taxon>
        <taxon>Oscillatoriophycideae</taxon>
        <taxon>Chroococcales</taxon>
        <taxon>Aphanothecaceae</taxon>
        <taxon>Gloeothece</taxon>
        <taxon>Gloeothece verrucosa</taxon>
    </lineage>
</organism>
<protein>
    <submittedName>
        <fullName evidence="1">Uncharacterized protein</fullName>
    </submittedName>
</protein>
<dbReference type="Proteomes" id="UP000008206">
    <property type="component" value="Chromosome"/>
</dbReference>
<dbReference type="EMBL" id="CP002198">
    <property type="protein sequence ID" value="ADN12706.1"/>
    <property type="molecule type" value="Genomic_DNA"/>
</dbReference>
<dbReference type="AlphaFoldDB" id="E0UAG5"/>
<dbReference type="HOGENOM" id="CLU_2536968_0_0_3"/>
<dbReference type="RefSeq" id="WP_013320816.1">
    <property type="nucleotide sequence ID" value="NC_014501.1"/>
</dbReference>
<dbReference type="KEGG" id="cyj:Cyan7822_0670"/>
<reference evidence="2" key="1">
    <citation type="journal article" date="2011" name="MBio">
        <title>Novel metabolic attributes of the genus Cyanothece, comprising a group of unicellular nitrogen-fixing Cyanobacteria.</title>
        <authorList>
            <person name="Bandyopadhyay A."/>
            <person name="Elvitigala T."/>
            <person name="Welsh E."/>
            <person name="Stockel J."/>
            <person name="Liberton M."/>
            <person name="Min H."/>
            <person name="Sherman L.A."/>
            <person name="Pakrasi H.B."/>
        </authorList>
    </citation>
    <scope>NUCLEOTIDE SEQUENCE [LARGE SCALE GENOMIC DNA]</scope>
    <source>
        <strain evidence="2">PCC 7822</strain>
    </source>
</reference>
<sequence length="83" mass="9683">MSIRFLSSTEPNKLIEQPEWLSFAPAFINFYCYEIDTTNQAFEETIEGEFDQPIEIDDLLFGFGFDNIHFLEEDSSTLEFNLA</sequence>
<gene>
    <name evidence="1" type="ordered locus">Cyan7822_0670</name>
</gene>